<name>A0AAE0L9J4_9CHLO</name>
<gene>
    <name evidence="2" type="ORF">CYMTET_14917</name>
</gene>
<sequence length="182" mass="20232">MGDVLEHIPDLYTALTEAARVLKPGGSLVMSTMNRSPQTFCLQGLFQKFLPGYPTAGPSSLDDWRMYVTPEEISKGLQSASMELMESDISLLWPSIDFRKLISNEDPSFIGTFWALRAPFGVGSRLLARFGPYLAWARKSLEVSGEEEVTHWFPAGVQHEDGSVSMPTDEEIEAYSVEYDGT</sequence>
<reference evidence="2 3" key="1">
    <citation type="journal article" date="2015" name="Genome Biol. Evol.">
        <title>Comparative Genomics of a Bacterivorous Green Alga Reveals Evolutionary Causalities and Consequences of Phago-Mixotrophic Mode of Nutrition.</title>
        <authorList>
            <person name="Burns J.A."/>
            <person name="Paasch A."/>
            <person name="Narechania A."/>
            <person name="Kim E."/>
        </authorList>
    </citation>
    <scope>NUCLEOTIDE SEQUENCE [LARGE SCALE GENOMIC DNA]</scope>
    <source>
        <strain evidence="2 3">PLY_AMNH</strain>
    </source>
</reference>
<protein>
    <recommendedName>
        <fullName evidence="1">Methyltransferase type 11 domain-containing protein</fullName>
    </recommendedName>
</protein>
<dbReference type="GO" id="GO:0008757">
    <property type="term" value="F:S-adenosylmethionine-dependent methyltransferase activity"/>
    <property type="evidence" value="ECO:0007669"/>
    <property type="project" value="InterPro"/>
</dbReference>
<dbReference type="Proteomes" id="UP001190700">
    <property type="component" value="Unassembled WGS sequence"/>
</dbReference>
<feature type="domain" description="Methyltransferase type 11" evidence="1">
    <location>
        <begin position="3"/>
        <end position="30"/>
    </location>
</feature>
<accession>A0AAE0L9J4</accession>
<organism evidence="2 3">
    <name type="scientific">Cymbomonas tetramitiformis</name>
    <dbReference type="NCBI Taxonomy" id="36881"/>
    <lineage>
        <taxon>Eukaryota</taxon>
        <taxon>Viridiplantae</taxon>
        <taxon>Chlorophyta</taxon>
        <taxon>Pyramimonadophyceae</taxon>
        <taxon>Pyramimonadales</taxon>
        <taxon>Pyramimonadaceae</taxon>
        <taxon>Cymbomonas</taxon>
    </lineage>
</organism>
<dbReference type="Gene3D" id="3.40.50.150">
    <property type="entry name" value="Vaccinia Virus protein VP39"/>
    <property type="match status" value="1"/>
</dbReference>
<evidence type="ECO:0000313" key="2">
    <source>
        <dbReference type="EMBL" id="KAK3277053.1"/>
    </source>
</evidence>
<dbReference type="SUPFAM" id="SSF53335">
    <property type="entry name" value="S-adenosyl-L-methionine-dependent methyltransferases"/>
    <property type="match status" value="1"/>
</dbReference>
<comment type="caution">
    <text evidence="2">The sequence shown here is derived from an EMBL/GenBank/DDBJ whole genome shotgun (WGS) entry which is preliminary data.</text>
</comment>
<proteinExistence type="predicted"/>
<dbReference type="Pfam" id="PF08241">
    <property type="entry name" value="Methyltransf_11"/>
    <property type="match status" value="1"/>
</dbReference>
<dbReference type="InterPro" id="IPR013216">
    <property type="entry name" value="Methyltransf_11"/>
</dbReference>
<evidence type="ECO:0000259" key="1">
    <source>
        <dbReference type="Pfam" id="PF08241"/>
    </source>
</evidence>
<dbReference type="InterPro" id="IPR029063">
    <property type="entry name" value="SAM-dependent_MTases_sf"/>
</dbReference>
<evidence type="ECO:0000313" key="3">
    <source>
        <dbReference type="Proteomes" id="UP001190700"/>
    </source>
</evidence>
<dbReference type="AlphaFoldDB" id="A0AAE0L9J4"/>
<dbReference type="EMBL" id="LGRX02006261">
    <property type="protein sequence ID" value="KAK3277053.1"/>
    <property type="molecule type" value="Genomic_DNA"/>
</dbReference>
<keyword evidence="3" id="KW-1185">Reference proteome</keyword>